<name>A0A401S762_CHIPU</name>
<gene>
    <name evidence="2" type="ORF">chiPu_0004647</name>
</gene>
<feature type="compositionally biased region" description="Basic and acidic residues" evidence="1">
    <location>
        <begin position="43"/>
        <end position="65"/>
    </location>
</feature>
<feature type="region of interest" description="Disordered" evidence="1">
    <location>
        <begin position="37"/>
        <end position="93"/>
    </location>
</feature>
<dbReference type="Proteomes" id="UP000287033">
    <property type="component" value="Unassembled WGS sequence"/>
</dbReference>
<organism evidence="2 3">
    <name type="scientific">Chiloscyllium punctatum</name>
    <name type="common">Brownbanded bambooshark</name>
    <name type="synonym">Hemiscyllium punctatum</name>
    <dbReference type="NCBI Taxonomy" id="137246"/>
    <lineage>
        <taxon>Eukaryota</taxon>
        <taxon>Metazoa</taxon>
        <taxon>Chordata</taxon>
        <taxon>Craniata</taxon>
        <taxon>Vertebrata</taxon>
        <taxon>Chondrichthyes</taxon>
        <taxon>Elasmobranchii</taxon>
        <taxon>Galeomorphii</taxon>
        <taxon>Galeoidea</taxon>
        <taxon>Orectolobiformes</taxon>
        <taxon>Hemiscylliidae</taxon>
        <taxon>Chiloscyllium</taxon>
    </lineage>
</organism>
<sequence>MENRAKEQEGELLLLMLWALAGKTEQSCVVGRSSHCGLGGPAERSRGPVLIRDKPGAQRPDETSDAKQLQGLQNEGRFLGDGQKEKPCCWAPE</sequence>
<evidence type="ECO:0000313" key="2">
    <source>
        <dbReference type="EMBL" id="GCC26232.1"/>
    </source>
</evidence>
<evidence type="ECO:0000256" key="1">
    <source>
        <dbReference type="SAM" id="MobiDB-lite"/>
    </source>
</evidence>
<dbReference type="EMBL" id="BEZZ01000115">
    <property type="protein sequence ID" value="GCC26232.1"/>
    <property type="molecule type" value="Genomic_DNA"/>
</dbReference>
<protein>
    <submittedName>
        <fullName evidence="2">Uncharacterized protein</fullName>
    </submittedName>
</protein>
<dbReference type="AlphaFoldDB" id="A0A401S762"/>
<keyword evidence="3" id="KW-1185">Reference proteome</keyword>
<comment type="caution">
    <text evidence="2">The sequence shown here is derived from an EMBL/GenBank/DDBJ whole genome shotgun (WGS) entry which is preliminary data.</text>
</comment>
<proteinExistence type="predicted"/>
<reference evidence="2 3" key="1">
    <citation type="journal article" date="2018" name="Nat. Ecol. Evol.">
        <title>Shark genomes provide insights into elasmobranch evolution and the origin of vertebrates.</title>
        <authorList>
            <person name="Hara Y"/>
            <person name="Yamaguchi K"/>
            <person name="Onimaru K"/>
            <person name="Kadota M"/>
            <person name="Koyanagi M"/>
            <person name="Keeley SD"/>
            <person name="Tatsumi K"/>
            <person name="Tanaka K"/>
            <person name="Motone F"/>
            <person name="Kageyama Y"/>
            <person name="Nozu R"/>
            <person name="Adachi N"/>
            <person name="Nishimura O"/>
            <person name="Nakagawa R"/>
            <person name="Tanegashima C"/>
            <person name="Kiyatake I"/>
            <person name="Matsumoto R"/>
            <person name="Murakumo K"/>
            <person name="Nishida K"/>
            <person name="Terakita A"/>
            <person name="Kuratani S"/>
            <person name="Sato K"/>
            <person name="Hyodo S Kuraku.S."/>
        </authorList>
    </citation>
    <scope>NUCLEOTIDE SEQUENCE [LARGE SCALE GENOMIC DNA]</scope>
</reference>
<evidence type="ECO:0000313" key="3">
    <source>
        <dbReference type="Proteomes" id="UP000287033"/>
    </source>
</evidence>
<accession>A0A401S762</accession>